<comment type="caution">
    <text evidence="2">The sequence shown here is derived from an EMBL/GenBank/DDBJ whole genome shotgun (WGS) entry which is preliminary data.</text>
</comment>
<protein>
    <submittedName>
        <fullName evidence="2">Uncharacterized protein</fullName>
    </submittedName>
</protein>
<dbReference type="AlphaFoldDB" id="A0AA87ZEJ3"/>
<feature type="region of interest" description="Disordered" evidence="1">
    <location>
        <begin position="1"/>
        <end position="23"/>
    </location>
</feature>
<evidence type="ECO:0000256" key="1">
    <source>
        <dbReference type="SAM" id="MobiDB-lite"/>
    </source>
</evidence>
<feature type="non-terminal residue" evidence="2">
    <location>
        <position position="1"/>
    </location>
</feature>
<evidence type="ECO:0000313" key="2">
    <source>
        <dbReference type="EMBL" id="GMN26071.1"/>
    </source>
</evidence>
<dbReference type="Proteomes" id="UP001187192">
    <property type="component" value="Unassembled WGS sequence"/>
</dbReference>
<accession>A0AA87ZEJ3</accession>
<reference evidence="2" key="1">
    <citation type="submission" date="2023-07" db="EMBL/GenBank/DDBJ databases">
        <title>draft genome sequence of fig (Ficus carica).</title>
        <authorList>
            <person name="Takahashi T."/>
            <person name="Nishimura K."/>
        </authorList>
    </citation>
    <scope>NUCLEOTIDE SEQUENCE</scope>
</reference>
<proteinExistence type="predicted"/>
<dbReference type="EMBL" id="BTGU01001596">
    <property type="protein sequence ID" value="GMN26071.1"/>
    <property type="molecule type" value="Genomic_DNA"/>
</dbReference>
<organism evidence="2 3">
    <name type="scientific">Ficus carica</name>
    <name type="common">Common fig</name>
    <dbReference type="NCBI Taxonomy" id="3494"/>
    <lineage>
        <taxon>Eukaryota</taxon>
        <taxon>Viridiplantae</taxon>
        <taxon>Streptophyta</taxon>
        <taxon>Embryophyta</taxon>
        <taxon>Tracheophyta</taxon>
        <taxon>Spermatophyta</taxon>
        <taxon>Magnoliopsida</taxon>
        <taxon>eudicotyledons</taxon>
        <taxon>Gunneridae</taxon>
        <taxon>Pentapetalae</taxon>
        <taxon>rosids</taxon>
        <taxon>fabids</taxon>
        <taxon>Rosales</taxon>
        <taxon>Moraceae</taxon>
        <taxon>Ficeae</taxon>
        <taxon>Ficus</taxon>
    </lineage>
</organism>
<gene>
    <name evidence="2" type="ORF">TIFTF001_040797</name>
</gene>
<name>A0AA87ZEJ3_FICCA</name>
<evidence type="ECO:0000313" key="3">
    <source>
        <dbReference type="Proteomes" id="UP001187192"/>
    </source>
</evidence>
<sequence>SRADERLPDLKGPGPEAQVQQGGDLLVELF</sequence>
<keyword evidence="3" id="KW-1185">Reference proteome</keyword>